<sequence length="654" mass="72753">MSYASGSPPISQVPSPAGMPDEGVETTSPTFPEGSVAEASQGLDLRLSPGPDENDTSLDPEVRRWLRLLRVVLSLTTEQTDVVVELLDLVAAEGIRGLGPLLVAVESFAPLGKHETEDVDGEPVLEGTSRLQRWQVLRSGGSITWKCESCGRSNTDTIVYFSVEGMLYTRFARTACYGLSRTVPASVFSVVLFERAFSRGFIPHSLIRSLSRSMSSDRVENMTALARMGDPFTLNLVKQILLVPVPGTADDPWTVVSRCTEVVAALECFTVYLHPYPFGQLHQYSNLPGMDGEQTWSTLLRWFRALHLWSGTFVGSRTLPRALSTSCWVDKMLNSIFDLVYVFLQHYPSSPIGRIVRSSADFRRICIQFLYGALFVSDSSLAPVVAVVVHPFWKGHCFERARVRPILEGIFAVQPRLGYLRVALGRFVRILQEESVLDNSAELHALAFVIVQMHEYMEVSLCCFDAARWFSRCMRAVLALLGGVDTLSTSLLVALELDVLGRLLSLCLRVVCPVVALQEGSGWVLDALKAGLLQAVMDIPAYVSVEKARARHTCTVDHSSSLLIKCNELLVSLVPHLLTPSILRLVRKQMRKLDTRRLDRVLEGWEAWCEEVAVRVFAFVLLDRAKAIVSLLHNWLQMYRFPQPILDCAAVVIV</sequence>
<gene>
    <name evidence="2" type="ORF">VNI00_017560</name>
</gene>
<keyword evidence="3" id="KW-1185">Reference proteome</keyword>
<reference evidence="2 3" key="1">
    <citation type="submission" date="2024-01" db="EMBL/GenBank/DDBJ databases">
        <title>A draft genome for a cacao thread blight-causing isolate of Paramarasmius palmivorus.</title>
        <authorList>
            <person name="Baruah I.K."/>
            <person name="Bukari Y."/>
            <person name="Amoako-Attah I."/>
            <person name="Meinhardt L.W."/>
            <person name="Bailey B.A."/>
            <person name="Cohen S.P."/>
        </authorList>
    </citation>
    <scope>NUCLEOTIDE SEQUENCE [LARGE SCALE GENOMIC DNA]</scope>
    <source>
        <strain evidence="2 3">GH-12</strain>
    </source>
</reference>
<comment type="caution">
    <text evidence="2">The sequence shown here is derived from an EMBL/GenBank/DDBJ whole genome shotgun (WGS) entry which is preliminary data.</text>
</comment>
<organism evidence="2 3">
    <name type="scientific">Paramarasmius palmivorus</name>
    <dbReference type="NCBI Taxonomy" id="297713"/>
    <lineage>
        <taxon>Eukaryota</taxon>
        <taxon>Fungi</taxon>
        <taxon>Dikarya</taxon>
        <taxon>Basidiomycota</taxon>
        <taxon>Agaricomycotina</taxon>
        <taxon>Agaricomycetes</taxon>
        <taxon>Agaricomycetidae</taxon>
        <taxon>Agaricales</taxon>
        <taxon>Marasmiineae</taxon>
        <taxon>Marasmiaceae</taxon>
        <taxon>Paramarasmius</taxon>
    </lineage>
</organism>
<evidence type="ECO:0000256" key="1">
    <source>
        <dbReference type="SAM" id="MobiDB-lite"/>
    </source>
</evidence>
<evidence type="ECO:0000313" key="3">
    <source>
        <dbReference type="Proteomes" id="UP001383192"/>
    </source>
</evidence>
<dbReference type="AlphaFoldDB" id="A0AAW0B6J2"/>
<dbReference type="EMBL" id="JAYKXP010000177">
    <property type="protein sequence ID" value="KAK7021071.1"/>
    <property type="molecule type" value="Genomic_DNA"/>
</dbReference>
<feature type="region of interest" description="Disordered" evidence="1">
    <location>
        <begin position="1"/>
        <end position="35"/>
    </location>
</feature>
<dbReference type="Proteomes" id="UP001383192">
    <property type="component" value="Unassembled WGS sequence"/>
</dbReference>
<protein>
    <submittedName>
        <fullName evidence="2">Uncharacterized protein</fullName>
    </submittedName>
</protein>
<accession>A0AAW0B6J2</accession>
<evidence type="ECO:0000313" key="2">
    <source>
        <dbReference type="EMBL" id="KAK7021071.1"/>
    </source>
</evidence>
<proteinExistence type="predicted"/>
<name>A0AAW0B6J2_9AGAR</name>
<feature type="compositionally biased region" description="Polar residues" evidence="1">
    <location>
        <begin position="1"/>
        <end position="14"/>
    </location>
</feature>